<dbReference type="PROSITE" id="PS50966">
    <property type="entry name" value="ZF_SWIM"/>
    <property type="match status" value="1"/>
</dbReference>
<evidence type="ECO:0000259" key="5">
    <source>
        <dbReference type="PROSITE" id="PS50966"/>
    </source>
</evidence>
<keyword evidence="2 4" id="KW-0863">Zinc-finger</keyword>
<dbReference type="PANTHER" id="PTHR47718">
    <property type="entry name" value="OS01G0519700 PROTEIN"/>
    <property type="match status" value="1"/>
</dbReference>
<dbReference type="InterPro" id="IPR007527">
    <property type="entry name" value="Znf_SWIM"/>
</dbReference>
<dbReference type="GO" id="GO:0008270">
    <property type="term" value="F:zinc ion binding"/>
    <property type="evidence" value="ECO:0007669"/>
    <property type="project" value="UniProtKB-KW"/>
</dbReference>
<dbReference type="Proteomes" id="UP001515500">
    <property type="component" value="Unplaced"/>
</dbReference>
<evidence type="ECO:0000256" key="2">
    <source>
        <dbReference type="ARBA" id="ARBA00022771"/>
    </source>
</evidence>
<evidence type="ECO:0000256" key="1">
    <source>
        <dbReference type="ARBA" id="ARBA00022723"/>
    </source>
</evidence>
<evidence type="ECO:0000256" key="4">
    <source>
        <dbReference type="PROSITE-ProRule" id="PRU00325"/>
    </source>
</evidence>
<dbReference type="SMART" id="SM00575">
    <property type="entry name" value="ZnF_PMZ"/>
    <property type="match status" value="1"/>
</dbReference>
<dbReference type="GeneID" id="120254503"/>
<sequence>MVQRSNLEIGVTVETPRSAGDSVGVRRKCTIARADLNRFLDLWTSFAGVGVEEKEVVEIVGEVEELVALEEEKEKSEEGENLENHTKFLVEETKEKENVVAEEIDRDELGENFRLKLKRVKAHHFHPLALISNSLLSSIARRLHPCPGSIAIPKSFHGLRYSFACPRSPHLTSTQRRSLNRSFVVKACSLPLVGNSAPDFEAAAVFYQEFIKIYRTSSNMADLHNLNEVEVRSSSFEASNKEKEKMVDMEDLHCENIIPKAGMVFYSEEEVYDFYVKYAQQEGFGITKRTTKSGEDGKIKYYTLACVRGGKRISTAKNSFNPRLSTKTNCQARINVIVGNDGCCTISRTHFEHNHALSPQKSRFQKCNKKLDAYVKRRLELNDQAGIGLSKNFHSLAVESGGFENLTYTEKDCRNYIAKARQFRLGVGDAEALGNYFSRMQRRNSNFFHLIDMDEEGRLRNVFWADARSIVAYESFGEVISFDTTYLTNKYDMPFAPFVGVNHHGQTILFGCGLLSKEDTETYIWLFRTWLECMSGKAPKAIITDQCMAIQGAVRAVFPNSYHRLCLWHIMKKVPEKLGGLTQYKEIKKVLKSIVYEAQHTEEFEDIWLKMIKDYKIEKNEWLNSLYMNRQRWAPVYVKGVFWAGMSTTQRSESINAFFDGYVGPTTSLKQFMEQYDNALKSKIEKENKADFASFNTSFPMLTDCHFEKQLQETYTNEIFKLFQDDLRGMLYCNLAFTNSDGQTCTFQVTDIFRGKDGRLRRQVAFNISYNEIEFDIKCSCRLFEFKGILCRHICKVLIEKNVKEIPSRYILPRWRKDTKRRHTYVRNCYDDAQTNEQKARYSKLCSHFSKAAEIAIESNEKYHFLMKSVDVAIDKLMDDTNYWESHSDQM</sequence>
<keyword evidence="3" id="KW-0862">Zinc</keyword>
<gene>
    <name evidence="7" type="primary">LOC120254503</name>
</gene>
<dbReference type="InterPro" id="IPR004330">
    <property type="entry name" value="FAR1_DNA_bnd_dom"/>
</dbReference>
<evidence type="ECO:0000313" key="7">
    <source>
        <dbReference type="RefSeq" id="XP_039118525.1"/>
    </source>
</evidence>
<dbReference type="Pfam" id="PF03101">
    <property type="entry name" value="FAR1"/>
    <property type="match status" value="1"/>
</dbReference>
<reference evidence="7" key="1">
    <citation type="submission" date="2025-08" db="UniProtKB">
        <authorList>
            <consortium name="RefSeq"/>
        </authorList>
    </citation>
    <scope>IDENTIFICATION</scope>
</reference>
<accession>A0AB40AUD1</accession>
<evidence type="ECO:0000313" key="6">
    <source>
        <dbReference type="Proteomes" id="UP001515500"/>
    </source>
</evidence>
<proteinExistence type="predicted"/>
<feature type="domain" description="SWIM-type" evidence="5">
    <location>
        <begin position="764"/>
        <end position="802"/>
    </location>
</feature>
<dbReference type="RefSeq" id="XP_039118525.1">
    <property type="nucleotide sequence ID" value="XM_039262591.1"/>
</dbReference>
<dbReference type="AlphaFoldDB" id="A0AB40AUD1"/>
<dbReference type="Pfam" id="PF04434">
    <property type="entry name" value="SWIM"/>
    <property type="match status" value="1"/>
</dbReference>
<evidence type="ECO:0000256" key="3">
    <source>
        <dbReference type="ARBA" id="ARBA00022833"/>
    </source>
</evidence>
<keyword evidence="6" id="KW-1185">Reference proteome</keyword>
<keyword evidence="1" id="KW-0479">Metal-binding</keyword>
<dbReference type="Pfam" id="PF10551">
    <property type="entry name" value="MULE"/>
    <property type="match status" value="1"/>
</dbReference>
<dbReference type="InterPro" id="IPR018289">
    <property type="entry name" value="MULE_transposase_dom"/>
</dbReference>
<dbReference type="InterPro" id="IPR006564">
    <property type="entry name" value="Znf_PMZ"/>
</dbReference>
<protein>
    <submittedName>
        <fullName evidence="7">Protein FAR1-RELATED SEQUENCE 4-like</fullName>
    </submittedName>
</protein>
<name>A0AB40AUD1_DIOCR</name>
<dbReference type="PANTHER" id="PTHR47718:SF13">
    <property type="entry name" value="OS09G0290500 PROTEIN"/>
    <property type="match status" value="1"/>
</dbReference>
<organism evidence="6 7">
    <name type="scientific">Dioscorea cayennensis subsp. rotundata</name>
    <name type="common">White Guinea yam</name>
    <name type="synonym">Dioscorea rotundata</name>
    <dbReference type="NCBI Taxonomy" id="55577"/>
    <lineage>
        <taxon>Eukaryota</taxon>
        <taxon>Viridiplantae</taxon>
        <taxon>Streptophyta</taxon>
        <taxon>Embryophyta</taxon>
        <taxon>Tracheophyta</taxon>
        <taxon>Spermatophyta</taxon>
        <taxon>Magnoliopsida</taxon>
        <taxon>Liliopsida</taxon>
        <taxon>Dioscoreales</taxon>
        <taxon>Dioscoreaceae</taxon>
        <taxon>Dioscorea</taxon>
    </lineage>
</organism>